<dbReference type="OrthoDB" id="832379at2"/>
<evidence type="ECO:0000313" key="2">
    <source>
        <dbReference type="Proteomes" id="UP000239366"/>
    </source>
</evidence>
<dbReference type="PROSITE" id="PS51257">
    <property type="entry name" value="PROKAR_LIPOPROTEIN"/>
    <property type="match status" value="1"/>
</dbReference>
<sequence>MRNFTQITKYLGLLMVVLLMGACQEEFEIVGNEEDETLGANSTTANLIINIINTAAKDGSFDNIVDGASCFAVNFPYTVEVNGLEITIDSLEDLELIEEIFDSIEFDDDILEIIFPITITLADYSEIVVENAEQLRELAADCIEGGDDDDIECIDFVYPLTFFTFDVDDQQTGTVVVNSDEQLRQFLDNREDDELISLQYPVSLIKADGTTITVDSNAQLAMALEAAREECDEDDDDDYNDDDFTKEDLDAYLVECPWEIRDMRRDGSEQTEQYREWLMDFREDGRVKLISAAGGIQEGIWETSQTENGVLLTLDFNSANDFNLNWLVYELDYERIKFFSGNDNRIILKQRCDLGEVPTEPETLREILKECDWIIKRVFLDGEQIDRLLGWEFQFYPDGLVKLTNGIGISEGSWEIGENNAGILSLMINIGQEPGVNFEWPLRDLDEERLKFGIPETGYELILLRDCVDDPDGDALEISNILLGGGWQVANFEINNDDITESFAGMDFNFSNMRQLEISINDDPQAFGLWRVFRNADGHLKIILNLSEQGSSFEQMTHSWYIDTAYLTSDRISLVYEVENVTKILVFEKGI</sequence>
<proteinExistence type="predicted"/>
<reference evidence="2" key="1">
    <citation type="submission" date="2016-11" db="EMBL/GenBank/DDBJ databases">
        <title>Trade-off between light-utilization and light-protection in marine flavobacteria.</title>
        <authorList>
            <person name="Kumagai Y."/>
            <person name="Yoshizawa S."/>
            <person name="Kogure K."/>
        </authorList>
    </citation>
    <scope>NUCLEOTIDE SEQUENCE [LARGE SCALE GENOMIC DNA]</scope>
    <source>
        <strain evidence="2">SG-18</strain>
    </source>
</reference>
<organism evidence="1 2">
    <name type="scientific">Aureicoccus marinus</name>
    <dbReference type="NCBI Taxonomy" id="754435"/>
    <lineage>
        <taxon>Bacteria</taxon>
        <taxon>Pseudomonadati</taxon>
        <taxon>Bacteroidota</taxon>
        <taxon>Flavobacteriia</taxon>
        <taxon>Flavobacteriales</taxon>
        <taxon>Flavobacteriaceae</taxon>
        <taxon>Aureicoccus</taxon>
    </lineage>
</organism>
<evidence type="ECO:0000313" key="1">
    <source>
        <dbReference type="EMBL" id="PQJ16715.1"/>
    </source>
</evidence>
<protein>
    <recommendedName>
        <fullName evidence="3">Lipocalin-like domain-containing protein</fullName>
    </recommendedName>
</protein>
<comment type="caution">
    <text evidence="1">The sequence shown here is derived from an EMBL/GenBank/DDBJ whole genome shotgun (WGS) entry which is preliminary data.</text>
</comment>
<dbReference type="Proteomes" id="UP000239366">
    <property type="component" value="Unassembled WGS sequence"/>
</dbReference>
<gene>
    <name evidence="1" type="ORF">BST99_00705</name>
</gene>
<dbReference type="AlphaFoldDB" id="A0A2S7TB06"/>
<evidence type="ECO:0008006" key="3">
    <source>
        <dbReference type="Google" id="ProtNLM"/>
    </source>
</evidence>
<dbReference type="EMBL" id="MQVX01000001">
    <property type="protein sequence ID" value="PQJ16715.1"/>
    <property type="molecule type" value="Genomic_DNA"/>
</dbReference>
<name>A0A2S7TB06_9FLAO</name>
<accession>A0A2S7TB06</accession>
<dbReference type="RefSeq" id="WP_105002381.1">
    <property type="nucleotide sequence ID" value="NZ_MQVX01000001.1"/>
</dbReference>
<keyword evidence="2" id="KW-1185">Reference proteome</keyword>